<feature type="domain" description="tRNA pseudouridylate synthase B C-terminal" evidence="7">
    <location>
        <begin position="176"/>
        <end position="219"/>
    </location>
</feature>
<dbReference type="CDD" id="cd21905">
    <property type="entry name" value="PUA_TruB_thermotogae"/>
    <property type="match status" value="1"/>
</dbReference>
<dbReference type="PROSITE" id="PS50890">
    <property type="entry name" value="PUA"/>
    <property type="match status" value="1"/>
</dbReference>
<dbReference type="InterPro" id="IPR032819">
    <property type="entry name" value="TruB_C"/>
</dbReference>
<feature type="domain" description="Pseudouridine synthase II N-terminal" evidence="6">
    <location>
        <begin position="27"/>
        <end position="175"/>
    </location>
</feature>
<dbReference type="Gene3D" id="3.30.2350.10">
    <property type="entry name" value="Pseudouridine synthase"/>
    <property type="match status" value="1"/>
</dbReference>
<dbReference type="RefSeq" id="WP_169698047.1">
    <property type="nucleotide sequence ID" value="NZ_LS974202.1"/>
</dbReference>
<dbReference type="KEGG" id="minf:MESINF_0142"/>
<proteinExistence type="inferred from homology"/>
<dbReference type="InterPro" id="IPR020103">
    <property type="entry name" value="PsdUridine_synth_cat_dom_sf"/>
</dbReference>
<dbReference type="PANTHER" id="PTHR13767:SF2">
    <property type="entry name" value="PSEUDOURIDYLATE SYNTHASE TRUB1"/>
    <property type="match status" value="1"/>
</dbReference>
<dbReference type="GO" id="GO:0160148">
    <property type="term" value="F:tRNA pseudouridine(55) synthase activity"/>
    <property type="evidence" value="ECO:0007669"/>
    <property type="project" value="UniProtKB-EC"/>
</dbReference>
<sequence>MQKTTDGIILVDKPCNMTSHDVVNVLRSKFQTKKVGHSGTLDPFASGLIIVGIGKGTRVLEYFLNMDKTYRAELELGRITDTFDLTGKLVEEREVPALSLEEISGVLKSFIGKQLQTPPAYSAKKHNGERLYKLAREGNIINLPPSRVQIYSIDEISFEGRKISFKTRVSKGTYIRSLVMDIGYRLGCGATTTYLRRTAQGPFSLDSSSQLGEVSDLSIITLEEAIDFMPGLLLNEQESQRVLLGGQVHARNVVGILGSFVKDEIIRILGNDEKLLAVARSERTSSFVKTLQREESWERVAKLEKVLGA</sequence>
<dbReference type="InterPro" id="IPR014780">
    <property type="entry name" value="tRNA_psdUridine_synth_TruB"/>
</dbReference>
<dbReference type="Gene3D" id="2.30.130.10">
    <property type="entry name" value="PUA domain"/>
    <property type="match status" value="1"/>
</dbReference>
<comment type="catalytic activity">
    <reaction evidence="1 5">
        <text>uridine(55) in tRNA = pseudouridine(55) in tRNA</text>
        <dbReference type="Rhea" id="RHEA:42532"/>
        <dbReference type="Rhea" id="RHEA-COMP:10101"/>
        <dbReference type="Rhea" id="RHEA-COMP:10102"/>
        <dbReference type="ChEBI" id="CHEBI:65314"/>
        <dbReference type="ChEBI" id="CHEBI:65315"/>
        <dbReference type="EC" id="5.4.99.25"/>
    </reaction>
</comment>
<dbReference type="SUPFAM" id="SSF55120">
    <property type="entry name" value="Pseudouridine synthase"/>
    <property type="match status" value="1"/>
</dbReference>
<evidence type="ECO:0000256" key="3">
    <source>
        <dbReference type="ARBA" id="ARBA00022694"/>
    </source>
</evidence>
<dbReference type="GO" id="GO:0031119">
    <property type="term" value="P:tRNA pseudouridine synthesis"/>
    <property type="evidence" value="ECO:0007669"/>
    <property type="project" value="UniProtKB-UniRule"/>
</dbReference>
<dbReference type="PANTHER" id="PTHR13767">
    <property type="entry name" value="TRNA-PSEUDOURIDINE SYNTHASE"/>
    <property type="match status" value="1"/>
</dbReference>
<dbReference type="GO" id="GO:0003723">
    <property type="term" value="F:RNA binding"/>
    <property type="evidence" value="ECO:0007669"/>
    <property type="project" value="InterPro"/>
</dbReference>
<evidence type="ECO:0000256" key="5">
    <source>
        <dbReference type="HAMAP-Rule" id="MF_01080"/>
    </source>
</evidence>
<keyword evidence="4 5" id="KW-0413">Isomerase</keyword>
<name>A0A7Z7LCU1_9BACT</name>
<dbReference type="HAMAP" id="MF_01080">
    <property type="entry name" value="TruB_bact"/>
    <property type="match status" value="1"/>
</dbReference>
<evidence type="ECO:0000313" key="9">
    <source>
        <dbReference type="Proteomes" id="UP000250796"/>
    </source>
</evidence>
<dbReference type="Pfam" id="PF16198">
    <property type="entry name" value="TruB_C_2"/>
    <property type="match status" value="1"/>
</dbReference>
<keyword evidence="3 5" id="KW-0819">tRNA processing</keyword>
<dbReference type="EC" id="5.4.99.25" evidence="5"/>
<dbReference type="CDD" id="cd02573">
    <property type="entry name" value="PseudoU_synth_EcTruB"/>
    <property type="match status" value="1"/>
</dbReference>
<comment type="function">
    <text evidence="5">Responsible for synthesis of pseudouridine from uracil-55 in the psi GC loop of transfer RNAs.</text>
</comment>
<evidence type="ECO:0000256" key="1">
    <source>
        <dbReference type="ARBA" id="ARBA00000385"/>
    </source>
</evidence>
<evidence type="ECO:0000259" key="6">
    <source>
        <dbReference type="Pfam" id="PF01509"/>
    </source>
</evidence>
<feature type="active site" description="Nucleophile" evidence="5">
    <location>
        <position position="42"/>
    </location>
</feature>
<evidence type="ECO:0000256" key="4">
    <source>
        <dbReference type="ARBA" id="ARBA00023235"/>
    </source>
</evidence>
<evidence type="ECO:0000259" key="7">
    <source>
        <dbReference type="Pfam" id="PF16198"/>
    </source>
</evidence>
<dbReference type="GO" id="GO:1990481">
    <property type="term" value="P:mRNA pseudouridine synthesis"/>
    <property type="evidence" value="ECO:0007669"/>
    <property type="project" value="TreeGrafter"/>
</dbReference>
<comment type="similarity">
    <text evidence="2 5">Belongs to the pseudouridine synthase TruB family. Type 1 subfamily.</text>
</comment>
<dbReference type="InterPro" id="IPR002501">
    <property type="entry name" value="PsdUridine_synth_N"/>
</dbReference>
<dbReference type="Proteomes" id="UP000250796">
    <property type="component" value="Chromosome MESINF"/>
</dbReference>
<dbReference type="AlphaFoldDB" id="A0A7Z7LCU1"/>
<protein>
    <recommendedName>
        <fullName evidence="5">tRNA pseudouridine synthase B</fullName>
        <ecNumber evidence="5">5.4.99.25</ecNumber>
    </recommendedName>
    <alternativeName>
        <fullName evidence="5">tRNA pseudouridine(55) synthase</fullName>
        <shortName evidence="5">Psi55 synthase</shortName>
    </alternativeName>
    <alternativeName>
        <fullName evidence="5">tRNA pseudouridylate synthase</fullName>
    </alternativeName>
    <alternativeName>
        <fullName evidence="5">tRNA-uridine isomerase</fullName>
    </alternativeName>
</protein>
<dbReference type="NCBIfam" id="TIGR00431">
    <property type="entry name" value="TruB"/>
    <property type="match status" value="1"/>
</dbReference>
<dbReference type="Pfam" id="PF01509">
    <property type="entry name" value="TruB_N"/>
    <property type="match status" value="1"/>
</dbReference>
<evidence type="ECO:0000313" key="8">
    <source>
        <dbReference type="EMBL" id="SSC11591.1"/>
    </source>
</evidence>
<dbReference type="InterPro" id="IPR036974">
    <property type="entry name" value="PUA_sf"/>
</dbReference>
<dbReference type="SUPFAM" id="SSF88697">
    <property type="entry name" value="PUA domain-like"/>
    <property type="match status" value="1"/>
</dbReference>
<organism evidence="8 9">
    <name type="scientific">Mesotoga infera</name>
    <dbReference type="NCBI Taxonomy" id="1236046"/>
    <lineage>
        <taxon>Bacteria</taxon>
        <taxon>Thermotogati</taxon>
        <taxon>Thermotogota</taxon>
        <taxon>Thermotogae</taxon>
        <taxon>Kosmotogales</taxon>
        <taxon>Kosmotogaceae</taxon>
        <taxon>Mesotoga</taxon>
    </lineage>
</organism>
<keyword evidence="9" id="KW-1185">Reference proteome</keyword>
<reference evidence="8 9" key="1">
    <citation type="submission" date="2017-01" db="EMBL/GenBank/DDBJ databases">
        <authorList>
            <person name="Erauso G."/>
        </authorList>
    </citation>
    <scope>NUCLEOTIDE SEQUENCE [LARGE SCALE GENOMIC DNA]</scope>
    <source>
        <strain evidence="8">MESINF1</strain>
    </source>
</reference>
<accession>A0A7Z7LCU1</accession>
<dbReference type="EMBL" id="LS974202">
    <property type="protein sequence ID" value="SSC11591.1"/>
    <property type="molecule type" value="Genomic_DNA"/>
</dbReference>
<evidence type="ECO:0000256" key="2">
    <source>
        <dbReference type="ARBA" id="ARBA00005642"/>
    </source>
</evidence>
<gene>
    <name evidence="5 8" type="primary">truB</name>
    <name evidence="8" type="ORF">MESINF_0142</name>
</gene>
<dbReference type="InterPro" id="IPR015947">
    <property type="entry name" value="PUA-like_sf"/>
</dbReference>